<protein>
    <submittedName>
        <fullName evidence="1">Uncharacterized protein</fullName>
    </submittedName>
</protein>
<name>A0ACB6V5Y9_9ASCO</name>
<sequence>MIHPDHLAWSVNNTYEQHHATIDYNSNINIIEMSSPQEYSSSTKDYPLDFTDIKASQHESPMSDAVTINSASAADNNMLQSNEFQSFLEFNGKNQYQSPSENQQPQINGNKFIDDNLFSDIFQNYTMDSTNPQNQTQENRNNNNNLNTTGNSDNNGKATIDELLHEKHDLFKSPYINTSNLTRSSSAETPDTMGGNSTNDDFTPLLSPTTTTLFDTINPNILPASEFSMPVSFFDGNSSPSLEALNNDSTIPTEDTKMKRPRKTRKPSSSSISKVTKVPSPLMRPNMSSRRLSTRMSTSTASYSTNVSPVISTSVNQNYSSSMAQYSKSMSPEEQHSESSESSSAAEMPPPARNVTVGTNGPLPAATPASLMNLPEQDVDMVDISETENHLKDAVQATKNIAIQASVVPLPKPTPTKKRITRTSKTAPSSASSSPLIAAAPGSRKKSTPILAPHERSKSGTSSIMIKPKVSIAASPVLIASLRHSGGRNSISSSPIIMPKISPHMSPHIVPVGSGSGHGSRNIVNSAGGSSDDLSALLASKSNYQNIVEGNHNQLGLLYPDTLSADLTSKRTSHKLAEQGRRNRINTALGDLAKLLVPDANQAPSKATTVELAIKRINELKTELDGCKDRLRKYEEV</sequence>
<reference evidence="1 2" key="1">
    <citation type="journal article" date="2020" name="Front. Microbiol.">
        <title>Phenotypic and Genetic Characterization of the Cheese Ripening Yeast Geotrichum candidum.</title>
        <authorList>
            <person name="Perkins V."/>
            <person name="Vignola S."/>
            <person name="Lessard M.H."/>
            <person name="Plante P.L."/>
            <person name="Corbeil J."/>
            <person name="Dugat-Bony E."/>
            <person name="Frenette M."/>
            <person name="Labrie S."/>
        </authorList>
    </citation>
    <scope>NUCLEOTIDE SEQUENCE [LARGE SCALE GENOMIC DNA]</scope>
    <source>
        <strain evidence="1 2">LMA-1147</strain>
    </source>
</reference>
<keyword evidence="2" id="KW-1185">Reference proteome</keyword>
<dbReference type="EMBL" id="QVQA01000038">
    <property type="protein sequence ID" value="KAF5099034.1"/>
    <property type="molecule type" value="Genomic_DNA"/>
</dbReference>
<dbReference type="Proteomes" id="UP000744676">
    <property type="component" value="Unassembled WGS sequence"/>
</dbReference>
<comment type="caution">
    <text evidence="1">The sequence shown here is derived from an EMBL/GenBank/DDBJ whole genome shotgun (WGS) entry which is preliminary data.</text>
</comment>
<evidence type="ECO:0000313" key="1">
    <source>
        <dbReference type="EMBL" id="KAF5099034.1"/>
    </source>
</evidence>
<accession>A0ACB6V5Y9</accession>
<organism evidence="1 2">
    <name type="scientific">Geotrichum galactomycetum</name>
    <dbReference type="NCBI Taxonomy" id="27317"/>
    <lineage>
        <taxon>Eukaryota</taxon>
        <taxon>Fungi</taxon>
        <taxon>Dikarya</taxon>
        <taxon>Ascomycota</taxon>
        <taxon>Saccharomycotina</taxon>
        <taxon>Dipodascomycetes</taxon>
        <taxon>Dipodascales</taxon>
        <taxon>Dipodascaceae</taxon>
        <taxon>Geotrichum</taxon>
    </lineage>
</organism>
<proteinExistence type="predicted"/>
<gene>
    <name evidence="1" type="ORF">D0Z00_001794</name>
</gene>
<evidence type="ECO:0000313" key="2">
    <source>
        <dbReference type="Proteomes" id="UP000744676"/>
    </source>
</evidence>